<keyword evidence="3" id="KW-0328">Glycosyltransferase</keyword>
<keyword evidence="6 8" id="KW-1133">Transmembrane helix</keyword>
<name>A0ABN9RP27_9DINO</name>
<keyword evidence="4" id="KW-0808">Transferase</keyword>
<keyword evidence="10" id="KW-1185">Reference proteome</keyword>
<evidence type="ECO:0000256" key="6">
    <source>
        <dbReference type="ARBA" id="ARBA00022989"/>
    </source>
</evidence>
<comment type="caution">
    <text evidence="9">The sequence shown here is derived from an EMBL/GenBank/DDBJ whole genome shotgun (WGS) entry which is preliminary data.</text>
</comment>
<gene>
    <name evidence="9" type="ORF">PCOR1329_LOCUS22414</name>
</gene>
<evidence type="ECO:0000256" key="4">
    <source>
        <dbReference type="ARBA" id="ARBA00022679"/>
    </source>
</evidence>
<evidence type="ECO:0000313" key="10">
    <source>
        <dbReference type="Proteomes" id="UP001189429"/>
    </source>
</evidence>
<evidence type="ECO:0000256" key="2">
    <source>
        <dbReference type="ARBA" id="ARBA00007647"/>
    </source>
</evidence>
<dbReference type="EMBL" id="CAUYUJ010007490">
    <property type="protein sequence ID" value="CAK0820938.1"/>
    <property type="molecule type" value="Genomic_DNA"/>
</dbReference>
<organism evidence="9 10">
    <name type="scientific">Prorocentrum cordatum</name>
    <dbReference type="NCBI Taxonomy" id="2364126"/>
    <lineage>
        <taxon>Eukaryota</taxon>
        <taxon>Sar</taxon>
        <taxon>Alveolata</taxon>
        <taxon>Dinophyceae</taxon>
        <taxon>Prorocentrales</taxon>
        <taxon>Prorocentraceae</taxon>
        <taxon>Prorocentrum</taxon>
    </lineage>
</organism>
<evidence type="ECO:0000256" key="8">
    <source>
        <dbReference type="SAM" id="Phobius"/>
    </source>
</evidence>
<evidence type="ECO:0008006" key="11">
    <source>
        <dbReference type="Google" id="ProtNLM"/>
    </source>
</evidence>
<evidence type="ECO:0000313" key="9">
    <source>
        <dbReference type="EMBL" id="CAK0820938.1"/>
    </source>
</evidence>
<sequence>HYSTICMCCYRFSSSSSHVCWTWLVHFLKHSISFIMFHYYVLLFVPIVFSTHAVLIHRSGRTGTPVNTVAGTVMLDAAEVSGNAPLFIDAFYDHEKPVAHVILNMKSFVEPTAEALQEWGAETEWTCEWTAPKARLPKTVAVLRGYTNVDAHASKLAGLHPPRPDEGLRLARNHGGWPTGTVEASFNDISAEGPSPHWAIVISCPTISALNGSSSARLNLMGKRKDKWVFDRFGIPVSESRFVKRDVDYAICTMVDRGPLTKAEYLQPWAHYHLRLGFTQLLVYVEENDTSWVEDAMSSFIQKDQVTIVPFYFGKISDKKEFLTQGAMESHCLYQARGMAKWIAHMDVDEYFDFIRPDVNIRNYTLPKSGSSDVALVVRNQFWGMLPESHRVDVPYPCHLNGKSQYIHELGRRSKVIMRPEHIDALFPHYVVKQDGYTEVHPDPSTELRLNHFKWCDLSGHGCFGTEQSSTSRRKRLATDDSDWSRRCAHILSEGQ</sequence>
<comment type="similarity">
    <text evidence="2">Belongs to the glycosyltransferase 92 family.</text>
</comment>
<proteinExistence type="inferred from homology"/>
<feature type="non-terminal residue" evidence="9">
    <location>
        <position position="1"/>
    </location>
</feature>
<accession>A0ABN9RP27</accession>
<dbReference type="PANTHER" id="PTHR21461">
    <property type="entry name" value="GLYCOSYLTRANSFERASE FAMILY 92 PROTEIN"/>
    <property type="match status" value="1"/>
</dbReference>
<reference evidence="9" key="1">
    <citation type="submission" date="2023-10" db="EMBL/GenBank/DDBJ databases">
        <authorList>
            <person name="Chen Y."/>
            <person name="Shah S."/>
            <person name="Dougan E. K."/>
            <person name="Thang M."/>
            <person name="Chan C."/>
        </authorList>
    </citation>
    <scope>NUCLEOTIDE SEQUENCE [LARGE SCALE GENOMIC DNA]</scope>
</reference>
<dbReference type="InterPro" id="IPR008166">
    <property type="entry name" value="Glyco_transf_92"/>
</dbReference>
<keyword evidence="5 8" id="KW-0812">Transmembrane</keyword>
<evidence type="ECO:0000256" key="7">
    <source>
        <dbReference type="ARBA" id="ARBA00023136"/>
    </source>
</evidence>
<dbReference type="Proteomes" id="UP001189429">
    <property type="component" value="Unassembled WGS sequence"/>
</dbReference>
<dbReference type="PANTHER" id="PTHR21461:SF69">
    <property type="entry name" value="GLYCOSYLTRANSFERASE FAMILY 92 PROTEIN"/>
    <property type="match status" value="1"/>
</dbReference>
<evidence type="ECO:0000256" key="1">
    <source>
        <dbReference type="ARBA" id="ARBA00004167"/>
    </source>
</evidence>
<protein>
    <recommendedName>
        <fullName evidence="11">Glycosyltransferase family 92 protein</fullName>
    </recommendedName>
</protein>
<keyword evidence="7 8" id="KW-0472">Membrane</keyword>
<dbReference type="Pfam" id="PF01697">
    <property type="entry name" value="Glyco_transf_92"/>
    <property type="match status" value="1"/>
</dbReference>
<evidence type="ECO:0000256" key="3">
    <source>
        <dbReference type="ARBA" id="ARBA00022676"/>
    </source>
</evidence>
<feature type="transmembrane region" description="Helical" evidence="8">
    <location>
        <begin position="37"/>
        <end position="56"/>
    </location>
</feature>
<comment type="subcellular location">
    <subcellularLocation>
        <location evidence="1">Membrane</location>
        <topology evidence="1">Single-pass membrane protein</topology>
    </subcellularLocation>
</comment>
<evidence type="ECO:0000256" key="5">
    <source>
        <dbReference type="ARBA" id="ARBA00022692"/>
    </source>
</evidence>